<evidence type="ECO:0000256" key="1">
    <source>
        <dbReference type="SAM" id="Coils"/>
    </source>
</evidence>
<organism evidence="2 3">
    <name type="scientific">Thalassiosira oceanica</name>
    <name type="common">Marine diatom</name>
    <dbReference type="NCBI Taxonomy" id="159749"/>
    <lineage>
        <taxon>Eukaryota</taxon>
        <taxon>Sar</taxon>
        <taxon>Stramenopiles</taxon>
        <taxon>Ochrophyta</taxon>
        <taxon>Bacillariophyta</taxon>
        <taxon>Coscinodiscophyceae</taxon>
        <taxon>Thalassiosirophycidae</taxon>
        <taxon>Thalassiosirales</taxon>
        <taxon>Thalassiosiraceae</taxon>
        <taxon>Thalassiosira</taxon>
    </lineage>
</organism>
<dbReference type="Proteomes" id="UP000266841">
    <property type="component" value="Unassembled WGS sequence"/>
</dbReference>
<evidence type="ECO:0000313" key="2">
    <source>
        <dbReference type="EMBL" id="EJK44531.1"/>
    </source>
</evidence>
<accession>K0R749</accession>
<proteinExistence type="predicted"/>
<dbReference type="Gene3D" id="2.60.120.920">
    <property type="match status" value="1"/>
</dbReference>
<sequence>MSWGGLALSQMARHVLREAVEVAEAWAVIVVRLYSSSPSTNTPKRRQGQKDPRQVGVAELGEETRSKMCEVREETARGPWKHALASLEAIVRQQQGEIQRLRDRVGLLEAEAGHMPASNKRAKLAPPPADAFSPLGDEAVACCASYLGACELVQLGRTCRRFGAGRDGGRPSLVDGAARQMFHETATAHEKECLPLYEGEETHVKVLKELEGLRKPLELDILFAGVSHFEGSKATIKCSSSTDYRFDSGSAISSHIMRSGRHYAKFKVKQMSLSRELRHLSFVRDEINIGIIRPLLKKNDRMDSEFHPVCWDDFRTRYDSDVDFTIRASHWGDGNVNCCTYYGVDGSCYWSSGEGEGNLFDREWPRNEGMGVDPCTMGLLLDLNAGTLTVYKNSRRLGVMMRGLTGEYCWMVTPLMKCMISVERAVPPE</sequence>
<protein>
    <recommendedName>
        <fullName evidence="4">B30.2/SPRY domain-containing protein</fullName>
    </recommendedName>
</protein>
<dbReference type="InterPro" id="IPR043136">
    <property type="entry name" value="B30.2/SPRY_sf"/>
</dbReference>
<name>K0R749_THAOC</name>
<comment type="caution">
    <text evidence="2">The sequence shown here is derived from an EMBL/GenBank/DDBJ whole genome shotgun (WGS) entry which is preliminary data.</text>
</comment>
<feature type="coiled-coil region" evidence="1">
    <location>
        <begin position="84"/>
        <end position="111"/>
    </location>
</feature>
<dbReference type="EMBL" id="AGNL01049573">
    <property type="protein sequence ID" value="EJK44531.1"/>
    <property type="molecule type" value="Genomic_DNA"/>
</dbReference>
<gene>
    <name evidence="2" type="ORF">THAOC_36921</name>
</gene>
<keyword evidence="1" id="KW-0175">Coiled coil</keyword>
<dbReference type="OrthoDB" id="236214at2759"/>
<keyword evidence="3" id="KW-1185">Reference proteome</keyword>
<evidence type="ECO:0008006" key="4">
    <source>
        <dbReference type="Google" id="ProtNLM"/>
    </source>
</evidence>
<dbReference type="AlphaFoldDB" id="K0R749"/>
<reference evidence="2 3" key="1">
    <citation type="journal article" date="2012" name="Genome Biol.">
        <title>Genome and low-iron response of an oceanic diatom adapted to chronic iron limitation.</title>
        <authorList>
            <person name="Lommer M."/>
            <person name="Specht M."/>
            <person name="Roy A.S."/>
            <person name="Kraemer L."/>
            <person name="Andreson R."/>
            <person name="Gutowska M.A."/>
            <person name="Wolf J."/>
            <person name="Bergner S.V."/>
            <person name="Schilhabel M.B."/>
            <person name="Klostermeier U.C."/>
            <person name="Beiko R.G."/>
            <person name="Rosenstiel P."/>
            <person name="Hippler M."/>
            <person name="Laroche J."/>
        </authorList>
    </citation>
    <scope>NUCLEOTIDE SEQUENCE [LARGE SCALE GENOMIC DNA]</scope>
    <source>
        <strain evidence="2 3">CCMP1005</strain>
    </source>
</reference>
<evidence type="ECO:0000313" key="3">
    <source>
        <dbReference type="Proteomes" id="UP000266841"/>
    </source>
</evidence>